<dbReference type="FunFam" id="1.10.150.900:FF:000003">
    <property type="entry name" value="N-fatty-acyl-amino acid synthase/hydrolase PM20D1"/>
    <property type="match status" value="1"/>
</dbReference>
<protein>
    <recommendedName>
        <fullName evidence="9">Peptidase M20 dimerisation domain-containing protein</fullName>
    </recommendedName>
</protein>
<feature type="binding site" evidence="7">
    <location>
        <position position="557"/>
    </location>
    <ligand>
        <name>Zn(2+)</name>
        <dbReference type="ChEBI" id="CHEBI:29105"/>
        <label>1</label>
    </ligand>
</feature>
<evidence type="ECO:0000256" key="5">
    <source>
        <dbReference type="ARBA" id="ARBA00022833"/>
    </source>
</evidence>
<dbReference type="InterPro" id="IPR036264">
    <property type="entry name" value="Bact_exopeptidase_dim_dom"/>
</dbReference>
<dbReference type="GO" id="GO:0043604">
    <property type="term" value="P:amide biosynthetic process"/>
    <property type="evidence" value="ECO:0007669"/>
    <property type="project" value="UniProtKB-ARBA"/>
</dbReference>
<dbReference type="InterPro" id="IPR002933">
    <property type="entry name" value="Peptidase_M20"/>
</dbReference>
<evidence type="ECO:0000256" key="2">
    <source>
        <dbReference type="ARBA" id="ARBA00022670"/>
    </source>
</evidence>
<dbReference type="PIRSF" id="PIRSF037217">
    <property type="entry name" value="Carboxypeptidase_S"/>
    <property type="match status" value="1"/>
</dbReference>
<dbReference type="PANTHER" id="PTHR45962">
    <property type="entry name" value="N-FATTY-ACYL-AMINO ACID SYNTHASE/HYDROLASE PM20D1"/>
    <property type="match status" value="1"/>
</dbReference>
<dbReference type="Pfam" id="PF07687">
    <property type="entry name" value="M20_dimer"/>
    <property type="match status" value="1"/>
</dbReference>
<proteinExistence type="inferred from homology"/>
<dbReference type="GO" id="GO:0006629">
    <property type="term" value="P:lipid metabolic process"/>
    <property type="evidence" value="ECO:0007669"/>
    <property type="project" value="UniProtKB-ARBA"/>
</dbReference>
<dbReference type="AlphaFoldDB" id="A0A3D8QJK9"/>
<feature type="binding site" evidence="7">
    <location>
        <position position="220"/>
    </location>
    <ligand>
        <name>Zn(2+)</name>
        <dbReference type="ChEBI" id="CHEBI:29105"/>
        <label>2</label>
    </ligand>
</feature>
<sequence length="585" mass="64898">MPQLLKMKPQSPNYTLLPNGEAETPIPKQKPSRKKFWQWSIPALLAGAVVVTLAVTNTSKSGEVKWEPNGSNSACPQFPALKPLGIEQTELQEKVMLEIDSDDFFDKSLKRLQGAIQIPTESFDDLGEVGVDERWEIFKEFHAYLEKTYPLVFSKLEITKPNTYGLLINWQGKDKSMKPYLFMAHQDVVPVLAVTESRWKYPPYSAHYDGRFVWGRGASDCKNNLMGVLGTLETLLEQDFVPERTIMAGFGFDEEISGFHGAAYIAKELEEKLGKDSIELIIDEGGLGIKEMYGATFALPGLGEKGYMDIKITVETEGGHSSVPPDHTGIGILSRIVAAIEDAPYSPDLTPVNPYFTTLQCAAEYGPSIPKALKKSIKKSLASKSEAKALAEYLAKDDIKNRYLMQTSQATDLVSGGVKINALPEKVYAVVNHRIAVESRIADIRANMQTVLEEKILSKFSMSLDAWGSVSGNTSATSTGQIVLEDFDIPLEPSPVSPYDTDAYRVFTGTIKQVLGEDIIVAPSIMTGNTDTKYYWDLSKNIYRFSPVREEGRFNAHTVDERVGMKEHMEGIKFYTQIILNGEAA</sequence>
<dbReference type="Proteomes" id="UP000256645">
    <property type="component" value="Unassembled WGS sequence"/>
</dbReference>
<evidence type="ECO:0000259" key="9">
    <source>
        <dbReference type="Pfam" id="PF07687"/>
    </source>
</evidence>
<feature type="binding site" evidence="7">
    <location>
        <position position="283"/>
    </location>
    <ligand>
        <name>Zn(2+)</name>
        <dbReference type="ChEBI" id="CHEBI:29105"/>
        <label>2</label>
    </ligand>
</feature>
<dbReference type="CDD" id="cd05674">
    <property type="entry name" value="M20_yscS"/>
    <property type="match status" value="1"/>
</dbReference>
<comment type="similarity">
    <text evidence="1">Belongs to the peptidase M20A family.</text>
</comment>
<comment type="caution">
    <text evidence="10">The sequence shown here is derived from an EMBL/GenBank/DDBJ whole genome shotgun (WGS) entry which is preliminary data.</text>
</comment>
<dbReference type="GO" id="GO:0043605">
    <property type="term" value="P:amide catabolic process"/>
    <property type="evidence" value="ECO:0007669"/>
    <property type="project" value="UniProtKB-ARBA"/>
</dbReference>
<dbReference type="GO" id="GO:0004181">
    <property type="term" value="F:metallocarboxypeptidase activity"/>
    <property type="evidence" value="ECO:0007669"/>
    <property type="project" value="InterPro"/>
</dbReference>
<dbReference type="GO" id="GO:0005576">
    <property type="term" value="C:extracellular region"/>
    <property type="evidence" value="ECO:0007669"/>
    <property type="project" value="UniProtKB-ARBA"/>
</dbReference>
<dbReference type="STRING" id="1849047.A0A3D8QJK9"/>
<keyword evidence="2" id="KW-0645">Protease</keyword>
<feature type="binding site" evidence="7">
    <location>
        <position position="185"/>
    </location>
    <ligand>
        <name>Zn(2+)</name>
        <dbReference type="ChEBI" id="CHEBI:29105"/>
        <label>2</label>
    </ligand>
</feature>
<feature type="binding site" evidence="7">
    <location>
        <position position="220"/>
    </location>
    <ligand>
        <name>Zn(2+)</name>
        <dbReference type="ChEBI" id="CHEBI:29105"/>
        <label>1</label>
    </ligand>
</feature>
<evidence type="ECO:0000256" key="3">
    <source>
        <dbReference type="ARBA" id="ARBA00022723"/>
    </source>
</evidence>
<dbReference type="FunFam" id="3.40.630.10:FF:000027">
    <property type="entry name" value="N-fatty-acyl-amino acid synthase/hydrolase PM20D1"/>
    <property type="match status" value="1"/>
</dbReference>
<keyword evidence="4" id="KW-0378">Hydrolase</keyword>
<dbReference type="InterPro" id="IPR011650">
    <property type="entry name" value="Peptidase_M20_dimer"/>
</dbReference>
<feature type="region of interest" description="Disordered" evidence="8">
    <location>
        <begin position="1"/>
        <end position="29"/>
    </location>
</feature>
<feature type="domain" description="Peptidase M20 dimerisation" evidence="9">
    <location>
        <begin position="303"/>
        <end position="455"/>
    </location>
</feature>
<dbReference type="InterPro" id="IPR047177">
    <property type="entry name" value="Pept_M20A"/>
</dbReference>
<keyword evidence="11" id="KW-1185">Reference proteome</keyword>
<organism evidence="10 11">
    <name type="scientific">Coleophoma cylindrospora</name>
    <dbReference type="NCBI Taxonomy" id="1849047"/>
    <lineage>
        <taxon>Eukaryota</taxon>
        <taxon>Fungi</taxon>
        <taxon>Dikarya</taxon>
        <taxon>Ascomycota</taxon>
        <taxon>Pezizomycotina</taxon>
        <taxon>Leotiomycetes</taxon>
        <taxon>Helotiales</taxon>
        <taxon>Dermateaceae</taxon>
        <taxon>Coleophoma</taxon>
    </lineage>
</organism>
<dbReference type="Gene3D" id="3.30.70.360">
    <property type="match status" value="1"/>
</dbReference>
<dbReference type="SUPFAM" id="SSF55031">
    <property type="entry name" value="Bacterial exopeptidase dimerisation domain"/>
    <property type="match status" value="1"/>
</dbReference>
<feature type="binding site" evidence="7">
    <location>
        <position position="255"/>
    </location>
    <ligand>
        <name>Zn(2+)</name>
        <dbReference type="ChEBI" id="CHEBI:29105"/>
        <label>1</label>
    </ligand>
</feature>
<feature type="active site" evidence="6">
    <location>
        <position position="187"/>
    </location>
</feature>
<evidence type="ECO:0000256" key="7">
    <source>
        <dbReference type="PIRSR" id="PIRSR037217-2"/>
    </source>
</evidence>
<dbReference type="PANTHER" id="PTHR45962:SF1">
    <property type="entry name" value="N-FATTY-ACYL-AMINO ACID SYNTHASE_HYDROLASE PM20D1"/>
    <property type="match status" value="1"/>
</dbReference>
<dbReference type="GO" id="GO:0006520">
    <property type="term" value="P:amino acid metabolic process"/>
    <property type="evidence" value="ECO:0007669"/>
    <property type="project" value="UniProtKB-ARBA"/>
</dbReference>
<evidence type="ECO:0000256" key="6">
    <source>
        <dbReference type="PIRSR" id="PIRSR037217-1"/>
    </source>
</evidence>
<dbReference type="SUPFAM" id="SSF53187">
    <property type="entry name" value="Zn-dependent exopeptidases"/>
    <property type="match status" value="1"/>
</dbReference>
<dbReference type="GO" id="GO:0046872">
    <property type="term" value="F:metal ion binding"/>
    <property type="evidence" value="ECO:0007669"/>
    <property type="project" value="UniProtKB-KW"/>
</dbReference>
<dbReference type="Gene3D" id="1.10.150.900">
    <property type="match status" value="1"/>
</dbReference>
<keyword evidence="3 7" id="KW-0479">Metal-binding</keyword>
<evidence type="ECO:0000256" key="1">
    <source>
        <dbReference type="ARBA" id="ARBA00006247"/>
    </source>
</evidence>
<gene>
    <name evidence="10" type="ORF">BP6252_11435</name>
</gene>
<name>A0A3D8QJK9_9HELO</name>
<dbReference type="GO" id="GO:0000328">
    <property type="term" value="C:fungal-type vacuole lumen"/>
    <property type="evidence" value="ECO:0007669"/>
    <property type="project" value="TreeGrafter"/>
</dbReference>
<accession>A0A3D8QJK9</accession>
<evidence type="ECO:0000313" key="10">
    <source>
        <dbReference type="EMBL" id="RDW62002.1"/>
    </source>
</evidence>
<feature type="active site" description="Proton acceptor" evidence="6">
    <location>
        <position position="254"/>
    </location>
</feature>
<evidence type="ECO:0000313" key="11">
    <source>
        <dbReference type="Proteomes" id="UP000256645"/>
    </source>
</evidence>
<dbReference type="EMBL" id="PDLM01000014">
    <property type="protein sequence ID" value="RDW62002.1"/>
    <property type="molecule type" value="Genomic_DNA"/>
</dbReference>
<dbReference type="Pfam" id="PF01546">
    <property type="entry name" value="Peptidase_M20"/>
    <property type="match status" value="1"/>
</dbReference>
<keyword evidence="5 7" id="KW-0862">Zinc</keyword>
<dbReference type="GO" id="GO:0051603">
    <property type="term" value="P:proteolysis involved in protein catabolic process"/>
    <property type="evidence" value="ECO:0007669"/>
    <property type="project" value="TreeGrafter"/>
</dbReference>
<dbReference type="InterPro" id="IPR017141">
    <property type="entry name" value="Pept_M20_carboxypep"/>
</dbReference>
<dbReference type="Gene3D" id="3.40.630.10">
    <property type="entry name" value="Zn peptidases"/>
    <property type="match status" value="1"/>
</dbReference>
<dbReference type="GO" id="GO:0016810">
    <property type="term" value="F:hydrolase activity, acting on carbon-nitrogen (but not peptide) bonds"/>
    <property type="evidence" value="ECO:0007669"/>
    <property type="project" value="UniProtKB-ARBA"/>
</dbReference>
<evidence type="ECO:0000256" key="8">
    <source>
        <dbReference type="SAM" id="MobiDB-lite"/>
    </source>
</evidence>
<dbReference type="OrthoDB" id="3064516at2759"/>
<reference evidence="10 11" key="1">
    <citation type="journal article" date="2018" name="IMA Fungus">
        <title>IMA Genome-F 9: Draft genome sequence of Annulohypoxylon stygium, Aspergillus mulundensis, Berkeleyomyces basicola (syn. Thielaviopsis basicola), Ceratocystis smalleyi, two Cercospora beticola strains, Coleophoma cylindrospora, Fusarium fracticaudum, Phialophora cf. hyalina, and Morchella septimelata.</title>
        <authorList>
            <person name="Wingfield B.D."/>
            <person name="Bills G.F."/>
            <person name="Dong Y."/>
            <person name="Huang W."/>
            <person name="Nel W.J."/>
            <person name="Swalarsk-Parry B.S."/>
            <person name="Vaghefi N."/>
            <person name="Wilken P.M."/>
            <person name="An Z."/>
            <person name="de Beer Z.W."/>
            <person name="De Vos L."/>
            <person name="Chen L."/>
            <person name="Duong T.A."/>
            <person name="Gao Y."/>
            <person name="Hammerbacher A."/>
            <person name="Kikkert J.R."/>
            <person name="Li Y."/>
            <person name="Li H."/>
            <person name="Li K."/>
            <person name="Li Q."/>
            <person name="Liu X."/>
            <person name="Ma X."/>
            <person name="Naidoo K."/>
            <person name="Pethybridge S.J."/>
            <person name="Sun J."/>
            <person name="Steenkamp E.T."/>
            <person name="van der Nest M.A."/>
            <person name="van Wyk S."/>
            <person name="Wingfield M.J."/>
            <person name="Xiong C."/>
            <person name="Yue Q."/>
            <person name="Zhang X."/>
        </authorList>
    </citation>
    <scope>NUCLEOTIDE SEQUENCE [LARGE SCALE GENOMIC DNA]</scope>
    <source>
        <strain evidence="10 11">BP6252</strain>
    </source>
</reference>
<evidence type="ECO:0000256" key="4">
    <source>
        <dbReference type="ARBA" id="ARBA00022801"/>
    </source>
</evidence>
<dbReference type="GO" id="GO:1990845">
    <property type="term" value="P:adaptive thermogenesis"/>
    <property type="evidence" value="ECO:0007669"/>
    <property type="project" value="UniProtKB-ARBA"/>
</dbReference>